<feature type="domain" description="RdRp catalytic" evidence="2">
    <location>
        <begin position="249"/>
        <end position="369"/>
    </location>
</feature>
<keyword evidence="3" id="KW-0808">Transferase</keyword>
<dbReference type="InterPro" id="IPR007094">
    <property type="entry name" value="RNA-dir_pol_PSvirus"/>
</dbReference>
<evidence type="ECO:0000259" key="2">
    <source>
        <dbReference type="PROSITE" id="PS50507"/>
    </source>
</evidence>
<dbReference type="InterPro" id="IPR001205">
    <property type="entry name" value="RNA-dir_pol_C"/>
</dbReference>
<dbReference type="GO" id="GO:0039694">
    <property type="term" value="P:viral RNA genome replication"/>
    <property type="evidence" value="ECO:0007669"/>
    <property type="project" value="InterPro"/>
</dbReference>
<evidence type="ECO:0000313" key="3">
    <source>
        <dbReference type="EMBL" id="DAD54821.1"/>
    </source>
</evidence>
<dbReference type="EMBL" id="BK013315">
    <property type="protein sequence ID" value="DAD54821.1"/>
    <property type="molecule type" value="Genomic_RNA"/>
</dbReference>
<sequence>MAVHTLHGYEYTSYEHDLELIGGFHLHQVRRESSVTYRDEFALRELIETYPVLYEQILEGWSRSYYTGEAHLNAILQYGQPNITLTQEDLPLWIRARQSVSELLGSLPHVRAFDVNTQLDIINYEPSSAAGYDYNGAKGPTGDFNHTRAIHRAKATLWSTIRDDDFRPDHTIQSAVPDVGYTRTQLTDIRDKLKVRGVWGRAFHYILLEGTTADPLLQAFKQGTTFLHIGSDPTISVPQILSDVAKSCKWLIALDWRAFDASVNRFEIHTAFNLIKERIEFPNRETEECFELCRHLFIHKKIAAPDSKIYWSHKGIPSGSYFTSIIGSVVNRMRIEFLWLKLKGRGPKMCFTQGDDSLIGEDEYVNPNDLAELAAPLGWALNAAKTEVSRMPEYVSFLGRTIYGGLNHRDITKCIRLLIFPEYPVESGSISAYRAKSIAEDSGGTSKILNDIARSLRRKYGLALESEVPKKFKIYVP</sequence>
<keyword evidence="3" id="KW-0696">RNA-directed RNA polymerase</keyword>
<dbReference type="GO" id="GO:0003723">
    <property type="term" value="F:RNA binding"/>
    <property type="evidence" value="ECO:0007669"/>
    <property type="project" value="InterPro"/>
</dbReference>
<dbReference type="GO" id="GO:0006351">
    <property type="term" value="P:DNA-templated transcription"/>
    <property type="evidence" value="ECO:0007669"/>
    <property type="project" value="InterPro"/>
</dbReference>
<gene>
    <name evidence="3" type="primary">RdRp</name>
</gene>
<keyword evidence="3" id="KW-0548">Nucleotidyltransferase</keyword>
<evidence type="ECO:0000256" key="1">
    <source>
        <dbReference type="ARBA" id="ARBA00022953"/>
    </source>
</evidence>
<dbReference type="Pfam" id="PF00680">
    <property type="entry name" value="RdRP_1"/>
    <property type="match status" value="1"/>
</dbReference>
<accession>A0A8D9UH08</accession>
<protein>
    <submittedName>
        <fullName evidence="3">RNA-dependent RNA polymerase</fullName>
    </submittedName>
</protein>
<keyword evidence="1" id="KW-0693">Viral RNA replication</keyword>
<organism evidence="3">
    <name type="scientific">Quinoa-associated deltapartitivirus 1</name>
    <dbReference type="NCBI Taxonomy" id="2824808"/>
    <lineage>
        <taxon>Viruses</taxon>
        <taxon>Riboviria</taxon>
        <taxon>Orthornavirae</taxon>
        <taxon>Pisuviricota</taxon>
        <taxon>Duplopiviricetes</taxon>
        <taxon>Durnavirales</taxon>
        <taxon>Partitiviridae</taxon>
        <taxon>Deltapartitivirus</taxon>
    </lineage>
</organism>
<dbReference type="GO" id="GO:0003968">
    <property type="term" value="F:RNA-directed RNA polymerase activity"/>
    <property type="evidence" value="ECO:0007669"/>
    <property type="project" value="UniProtKB-KW"/>
</dbReference>
<reference evidence="3" key="1">
    <citation type="journal article" date="2021" name="J. Gen. Plant Pathol.">
        <title>Identification of genome sequences of novel partitiviruses in the quinoa (Chenopodium quinoa) transcriptome datasets.</title>
        <authorList>
            <person name="Park D."/>
            <person name="Hahn Y."/>
        </authorList>
    </citation>
    <scope>NUCLEOTIDE SEQUENCE</scope>
    <source>
        <strain evidence="3">Cq3</strain>
    </source>
</reference>
<dbReference type="PROSITE" id="PS50507">
    <property type="entry name" value="RDRP_SSRNA_POS"/>
    <property type="match status" value="1"/>
</dbReference>
<proteinExistence type="predicted"/>
<name>A0A8D9UH08_9VIRU</name>